<feature type="transmembrane region" description="Helical" evidence="1">
    <location>
        <begin position="52"/>
        <end position="73"/>
    </location>
</feature>
<accession>A0ABV7ECH0</accession>
<dbReference type="InterPro" id="IPR012867">
    <property type="entry name" value="DUF1648"/>
</dbReference>
<reference evidence="4" key="1">
    <citation type="journal article" date="2019" name="Int. J. Syst. Evol. Microbiol.">
        <title>The Global Catalogue of Microorganisms (GCM) 10K type strain sequencing project: providing services to taxonomists for standard genome sequencing and annotation.</title>
        <authorList>
            <consortium name="The Broad Institute Genomics Platform"/>
            <consortium name="The Broad Institute Genome Sequencing Center for Infectious Disease"/>
            <person name="Wu L."/>
            <person name="Ma J."/>
        </authorList>
    </citation>
    <scope>NUCLEOTIDE SEQUENCE [LARGE SCALE GENOMIC DNA]</scope>
    <source>
        <strain evidence="4">KCTC 52606</strain>
    </source>
</reference>
<feature type="domain" description="DUF1648" evidence="2">
    <location>
        <begin position="14"/>
        <end position="61"/>
    </location>
</feature>
<keyword evidence="1" id="KW-1133">Transmembrane helix</keyword>
<organism evidence="3 4">
    <name type="scientific">Alteraurantiacibacter lauratis</name>
    <dbReference type="NCBI Taxonomy" id="2054627"/>
    <lineage>
        <taxon>Bacteria</taxon>
        <taxon>Pseudomonadati</taxon>
        <taxon>Pseudomonadota</taxon>
        <taxon>Alphaproteobacteria</taxon>
        <taxon>Sphingomonadales</taxon>
        <taxon>Erythrobacteraceae</taxon>
        <taxon>Alteraurantiacibacter</taxon>
    </lineage>
</organism>
<dbReference type="Pfam" id="PF07853">
    <property type="entry name" value="DUF1648"/>
    <property type="match status" value="1"/>
</dbReference>
<evidence type="ECO:0000256" key="1">
    <source>
        <dbReference type="SAM" id="Phobius"/>
    </source>
</evidence>
<evidence type="ECO:0000259" key="2">
    <source>
        <dbReference type="Pfam" id="PF07853"/>
    </source>
</evidence>
<keyword evidence="4" id="KW-1185">Reference proteome</keyword>
<name>A0ABV7ECH0_9SPHN</name>
<gene>
    <name evidence="3" type="ORF">ACFODK_05475</name>
</gene>
<keyword evidence="1" id="KW-0472">Membrane</keyword>
<evidence type="ECO:0000313" key="3">
    <source>
        <dbReference type="EMBL" id="MFC3100339.1"/>
    </source>
</evidence>
<dbReference type="RefSeq" id="WP_336917599.1">
    <property type="nucleotide sequence ID" value="NZ_JBANRN010000002.1"/>
</dbReference>
<protein>
    <submittedName>
        <fullName evidence="3">DUF1648 domain-containing protein</fullName>
    </submittedName>
</protein>
<evidence type="ECO:0000313" key="4">
    <source>
        <dbReference type="Proteomes" id="UP001595378"/>
    </source>
</evidence>
<sequence>MTAPIAILAVSALFLGVMLTMSRWLAGHLPASGEVPVHFNWRGQPDRFGSRWVTLALLPAIYGALCVVTAWMAAIRPDRINPEDFAPALLGHLVTSLIVLVAHGLVMWLMLRWVRQQR</sequence>
<dbReference type="EMBL" id="JBHRSU010000005">
    <property type="protein sequence ID" value="MFC3100339.1"/>
    <property type="molecule type" value="Genomic_DNA"/>
</dbReference>
<dbReference type="Proteomes" id="UP001595378">
    <property type="component" value="Unassembled WGS sequence"/>
</dbReference>
<proteinExistence type="predicted"/>
<feature type="transmembrane region" description="Helical" evidence="1">
    <location>
        <begin position="85"/>
        <end position="111"/>
    </location>
</feature>
<comment type="caution">
    <text evidence="3">The sequence shown here is derived from an EMBL/GenBank/DDBJ whole genome shotgun (WGS) entry which is preliminary data.</text>
</comment>
<keyword evidence="1" id="KW-0812">Transmembrane</keyword>